<reference evidence="3" key="1">
    <citation type="journal article" date="2014" name="Nucleic Acids Res.">
        <title>The evolutionary dynamics of variant antigen genes in Babesia reveal a history of genomic innovation underlying host-parasite interaction.</title>
        <authorList>
            <person name="Jackson A.P."/>
            <person name="Otto T.D."/>
            <person name="Darby A."/>
            <person name="Ramaprasad A."/>
            <person name="Xia D."/>
            <person name="Echaide I.E."/>
            <person name="Farber M."/>
            <person name="Gahlot S."/>
            <person name="Gamble J."/>
            <person name="Gupta D."/>
            <person name="Gupta Y."/>
            <person name="Jackson L."/>
            <person name="Malandrin L."/>
            <person name="Malas T.B."/>
            <person name="Moussa E."/>
            <person name="Nair M."/>
            <person name="Reid A.J."/>
            <person name="Sanders M."/>
            <person name="Sharma J."/>
            <person name="Tracey A."/>
            <person name="Quail M.A."/>
            <person name="Weir W."/>
            <person name="Wastling J.M."/>
            <person name="Hall N."/>
            <person name="Willadsen P."/>
            <person name="Lingelbach K."/>
            <person name="Shiels B."/>
            <person name="Tait A."/>
            <person name="Berriman M."/>
            <person name="Allred D.R."/>
            <person name="Pain A."/>
        </authorList>
    </citation>
    <scope>NUCLEOTIDE SEQUENCE [LARGE SCALE GENOMIC DNA]</scope>
    <source>
        <strain evidence="3">Bond</strain>
    </source>
</reference>
<dbReference type="KEGG" id="bbig:BBBOND_0305350"/>
<dbReference type="EMBL" id="LK391709">
    <property type="protein sequence ID" value="CDR96632.1"/>
    <property type="molecule type" value="Genomic_DNA"/>
</dbReference>
<accession>A0A061D9G1</accession>
<feature type="region of interest" description="Disordered" evidence="1">
    <location>
        <begin position="920"/>
        <end position="950"/>
    </location>
</feature>
<dbReference type="GeneID" id="24565173"/>
<dbReference type="VEuPathDB" id="PiroplasmaDB:BBBOND_0305350"/>
<name>A0A061D9G1_BABBI</name>
<keyword evidence="3" id="KW-1185">Reference proteome</keyword>
<dbReference type="OrthoDB" id="361045at2759"/>
<gene>
    <name evidence="2" type="ORF">BBBOND_0305350</name>
</gene>
<feature type="region of interest" description="Disordered" evidence="1">
    <location>
        <begin position="131"/>
        <end position="152"/>
    </location>
</feature>
<dbReference type="RefSeq" id="XP_012768818.1">
    <property type="nucleotide sequence ID" value="XM_012913364.1"/>
</dbReference>
<sequence>MAASYTPTSSDCEIQGENGDNDFEDDGRGSYNDSDGVHAMDDNMEGNVLGGQKGKLHSSNRHELLEDDNFIPPIIKSYRGSMKTPATIRSNAKDGKIAKGIRRAGLEGESKIREDVTGKRFGVAHVDRISDDLASKDPSDNQNDVNGDEDGESVAYVRKEGTSIGEEVEQYEDLYTTMESWGRSDKKGDRDVYRFLKRRLKDVQQSAEVQYAEDADGMTVDDFLEAIDGLQYEIEDHPDLPYKWHRYMEIIKSGYDDKIRAARRSKQLTASDVVDKCLRQLKREEACGYRYPITGTPDETYSDPNVYKAWGRTSLHQTQYLKRPSTTCGEVEERNHTLEELIISNSLLKDMDEIEKQLEEIRHKRLEKEIGHIESVNAETCINSLPEAIDNTTTDSTTTTTESVECRSIGSLSDTNVEIKSENDIREESATATDGHNVGNDDIQALPRVAATTFTATIDGEYKLVDTDFLRSERQRQLELLLSLNPYNPWDEYRRMTRIKSGLQLKEPIEVNYKLNTVDLKVKFDSSANTGVGAEDNSTDPLLSRESTGDTTDNIPSQGDIMQMDGRQTNVEGVATELTATTNNEQTNHNVQLPPNFLQDYLHHFLMLPEDHQMMQVFEKAEYLYDVLRYFDPFDREEPKPEPEIPDAHDRLFGIIFPGWEGFPKPPPDPVYPLTLTPDKSPETYRVNAINAMVALLKAKQLLLTPAADLFQEQRVKAILTSIERSLELEITRLKLRIADIEVPGIDAQLCKVDDAYLATLSATLAFWNVRDGIETIVDEIIVLTTAKMAQMRPKYLIPIAVNLANVHKLPKSVFLKFVKAVAQHVQHHMAADLVKCAVDVDHPKCMDFDTGAQCLNLLARYPGALTRDFMVAFMQLYKRDIMQLKVPDFKGNKDIMVTSALHEPESGFACAEGYLSQNAPRKEGDNGDPGTQLECAKSSASTSNPQGPCDVNVTSNDDNGVGLVVGPQYWEYLRQAVDEEMAAVHRRQDKRAHQLKHALNVRGIRGRVVQHIWSLLSCLSWCDLIKEYKHVVDTFDMESVLQDFELSSVGALAVLQTCSHKTDKERVLIGKALSALRDARAMISDEAWLEAMEIYRDATNTGPEGAEPRIEPDSAFIAAMMNRFVENRQPSWQILRRTVDLLSDFSSVLSKNQRQELFSQMCEAVCDYAHLQLQALNAERLDYPLREMAHVLRVSATCGVRIDNVWKIFLDLLKFFKHTLSVKDIKETLLALKAAKYTSLSDVGDLLIRRMCDIVEVMPYTSPDTLCDIMELALSIKIDPTKLLRWFLYLKFHDIPERDMDRLAMDMVGEKLDYEVDFRGWKRPVGKGTPGERLRLFNNLFAPYKMHGSKAYYPSGELKYVMQQSIRDPPPYSGKIKPKSGVQLPRHLSERLKYIIQQMTDSGYEYAQADIELFKLAGVMPQKAGSATTPANTSIGAIGTQYYKDSDIKY</sequence>
<dbReference type="Proteomes" id="UP000033188">
    <property type="component" value="Chromosome 3"/>
</dbReference>
<feature type="compositionally biased region" description="Polar residues" evidence="1">
    <location>
        <begin position="539"/>
        <end position="557"/>
    </location>
</feature>
<proteinExistence type="predicted"/>
<evidence type="ECO:0000256" key="1">
    <source>
        <dbReference type="SAM" id="MobiDB-lite"/>
    </source>
</evidence>
<evidence type="ECO:0000313" key="3">
    <source>
        <dbReference type="Proteomes" id="UP000033188"/>
    </source>
</evidence>
<feature type="compositionally biased region" description="Polar residues" evidence="1">
    <location>
        <begin position="939"/>
        <end position="950"/>
    </location>
</feature>
<protein>
    <submittedName>
        <fullName evidence="2">Uncharacterized protein</fullName>
    </submittedName>
</protein>
<evidence type="ECO:0000313" key="2">
    <source>
        <dbReference type="EMBL" id="CDR96632.1"/>
    </source>
</evidence>
<organism evidence="2 3">
    <name type="scientific">Babesia bigemina</name>
    <dbReference type="NCBI Taxonomy" id="5866"/>
    <lineage>
        <taxon>Eukaryota</taxon>
        <taxon>Sar</taxon>
        <taxon>Alveolata</taxon>
        <taxon>Apicomplexa</taxon>
        <taxon>Aconoidasida</taxon>
        <taxon>Piroplasmida</taxon>
        <taxon>Babesiidae</taxon>
        <taxon>Babesia</taxon>
    </lineage>
</organism>
<feature type="region of interest" description="Disordered" evidence="1">
    <location>
        <begin position="1"/>
        <end position="57"/>
    </location>
</feature>
<feature type="compositionally biased region" description="Polar residues" evidence="1">
    <location>
        <begin position="1"/>
        <end position="12"/>
    </location>
</feature>
<feature type="region of interest" description="Disordered" evidence="1">
    <location>
        <begin position="528"/>
        <end position="561"/>
    </location>
</feature>
<dbReference type="OMA" id="LNPYNPW"/>